<dbReference type="RefSeq" id="XP_007414361.1">
    <property type="nucleotide sequence ID" value="XM_007414299.1"/>
</dbReference>
<proteinExistence type="predicted"/>
<evidence type="ECO:0000313" key="2">
    <source>
        <dbReference type="Proteomes" id="UP000001072"/>
    </source>
</evidence>
<organism evidence="2">
    <name type="scientific">Melampsora larici-populina (strain 98AG31 / pathotype 3-4-7)</name>
    <name type="common">Poplar leaf rust fungus</name>
    <dbReference type="NCBI Taxonomy" id="747676"/>
    <lineage>
        <taxon>Eukaryota</taxon>
        <taxon>Fungi</taxon>
        <taxon>Dikarya</taxon>
        <taxon>Basidiomycota</taxon>
        <taxon>Pucciniomycotina</taxon>
        <taxon>Pucciniomycetes</taxon>
        <taxon>Pucciniales</taxon>
        <taxon>Melampsoraceae</taxon>
        <taxon>Melampsora</taxon>
    </lineage>
</organism>
<dbReference type="AlphaFoldDB" id="F4RZ53"/>
<dbReference type="GeneID" id="18924013"/>
<reference evidence="2" key="1">
    <citation type="journal article" date="2011" name="Proc. Natl. Acad. Sci. U.S.A.">
        <title>Obligate biotrophy features unraveled by the genomic analysis of rust fungi.</title>
        <authorList>
            <person name="Duplessis S."/>
            <person name="Cuomo C.A."/>
            <person name="Lin Y.-C."/>
            <person name="Aerts A."/>
            <person name="Tisserant E."/>
            <person name="Veneault-Fourrey C."/>
            <person name="Joly D.L."/>
            <person name="Hacquard S."/>
            <person name="Amselem J."/>
            <person name="Cantarel B.L."/>
            <person name="Chiu R."/>
            <person name="Coutinho P.M."/>
            <person name="Feau N."/>
            <person name="Field M."/>
            <person name="Frey P."/>
            <person name="Gelhaye E."/>
            <person name="Goldberg J."/>
            <person name="Grabherr M.G."/>
            <person name="Kodira C.D."/>
            <person name="Kohler A."/>
            <person name="Kuees U."/>
            <person name="Lindquist E.A."/>
            <person name="Lucas S.M."/>
            <person name="Mago R."/>
            <person name="Mauceli E."/>
            <person name="Morin E."/>
            <person name="Murat C."/>
            <person name="Pangilinan J.L."/>
            <person name="Park R."/>
            <person name="Pearson M."/>
            <person name="Quesneville H."/>
            <person name="Rouhier N."/>
            <person name="Sakthikumar S."/>
            <person name="Salamov A.A."/>
            <person name="Schmutz J."/>
            <person name="Selles B."/>
            <person name="Shapiro H."/>
            <person name="Tanguay P."/>
            <person name="Tuskan G.A."/>
            <person name="Henrissat B."/>
            <person name="Van de Peer Y."/>
            <person name="Rouze P."/>
            <person name="Ellis J.G."/>
            <person name="Dodds P.N."/>
            <person name="Schein J.E."/>
            <person name="Zhong S."/>
            <person name="Hamelin R.C."/>
            <person name="Grigoriev I.V."/>
            <person name="Szabo L.J."/>
            <person name="Martin F."/>
        </authorList>
    </citation>
    <scope>NUCLEOTIDE SEQUENCE [LARGE SCALE GENOMIC DNA]</scope>
    <source>
        <strain evidence="2">98AG31 / pathotype 3-4-7</strain>
    </source>
</reference>
<dbReference type="EMBL" id="GL883131">
    <property type="protein sequence ID" value="EGG02376.1"/>
    <property type="molecule type" value="Genomic_DNA"/>
</dbReference>
<dbReference type="Proteomes" id="UP000001072">
    <property type="component" value="Unassembled WGS sequence"/>
</dbReference>
<accession>F4RZ53</accession>
<protein>
    <submittedName>
        <fullName evidence="1">Uncharacterized protein</fullName>
    </submittedName>
</protein>
<keyword evidence="2" id="KW-1185">Reference proteome</keyword>
<gene>
    <name evidence="1" type="ORF">MELLADRAFT_110245</name>
</gene>
<dbReference type="InParanoid" id="F4RZ53"/>
<dbReference type="VEuPathDB" id="FungiDB:MELLADRAFT_110245"/>
<evidence type="ECO:0000313" key="1">
    <source>
        <dbReference type="EMBL" id="EGG02376.1"/>
    </source>
</evidence>
<dbReference type="HOGENOM" id="CLU_1835595_0_0_1"/>
<dbReference type="KEGG" id="mlr:MELLADRAFT_110245"/>
<name>F4RZ53_MELLP</name>
<sequence>MTASHPPYANSSARGTRLETQIFASNTYSTNESSVLDYMDKPLEFPICWLSVEKPSLRILDYSNAEKPEDFIHLGMTTPNLSHNAQISDIGHAVDIWEHDNKIKMTRKLDGNGDKFESTSPDGFHSSLSRYVLHNLLKNE</sequence>